<gene>
    <name evidence="1" type="ORF">FOY91_03030</name>
</gene>
<dbReference type="RefSeq" id="WP_145147988.1">
    <property type="nucleotide sequence ID" value="NZ_VNIM01000006.1"/>
</dbReference>
<dbReference type="Proteomes" id="UP000318681">
    <property type="component" value="Unassembled WGS sequence"/>
</dbReference>
<reference evidence="1 2" key="1">
    <citation type="submission" date="2019-07" db="EMBL/GenBank/DDBJ databases">
        <title>Sphingomonas solaris sp. nov., isolated from a solar panel from Boston, Massachusetts.</title>
        <authorList>
            <person name="Tanner K."/>
            <person name="Pascual J."/>
            <person name="Mancuso C."/>
            <person name="Pereto J."/>
            <person name="Khalil A."/>
            <person name="Vilanova C."/>
        </authorList>
    </citation>
    <scope>NUCLEOTIDE SEQUENCE [LARGE SCALE GENOMIC DNA]</scope>
    <source>
        <strain evidence="1 2">R4DWN</strain>
    </source>
</reference>
<keyword evidence="2" id="KW-1185">Reference proteome</keyword>
<dbReference type="Pfam" id="PF04338">
    <property type="entry name" value="DUF481"/>
    <property type="match status" value="1"/>
</dbReference>
<protein>
    <submittedName>
        <fullName evidence="1">DUF481 domain-containing protein</fullName>
    </submittedName>
</protein>
<dbReference type="EMBL" id="VNIM01000006">
    <property type="protein sequence ID" value="TVV76853.1"/>
    <property type="molecule type" value="Genomic_DNA"/>
</dbReference>
<organism evidence="1 2">
    <name type="scientific">Alterirhizorhabdus solaris</name>
    <dbReference type="NCBI Taxonomy" id="2529389"/>
    <lineage>
        <taxon>Bacteria</taxon>
        <taxon>Pseudomonadati</taxon>
        <taxon>Pseudomonadota</taxon>
        <taxon>Alphaproteobacteria</taxon>
        <taxon>Sphingomonadales</taxon>
        <taxon>Rhizorhabdaceae</taxon>
        <taxon>Alterirhizorhabdus</taxon>
    </lineage>
</organism>
<name>A0A558RBX3_9SPHN</name>
<accession>A0A558RBX3</accession>
<evidence type="ECO:0000313" key="2">
    <source>
        <dbReference type="Proteomes" id="UP000318681"/>
    </source>
</evidence>
<dbReference type="AlphaFoldDB" id="A0A558RBX3"/>
<sequence length="328" mass="35152">MFLFLPMLLDAPMQAPTQPILVIAPAPEFVPVIEGPPAPPPPPARLPDAVRSLIEAATAGGDAAAVETIMRYARQTNPETIAQIDALDAEFAARQAEKQAAAARARADALASTALLDNWKGEVEAGGSRFTGNNAGFGLYGAVNLTREGLRWRNTLNGRFDYQRTNGETVTERGNAAWQPNYKIGDRLYAYGIAQYEHDRLLGYTDRYTGGAGIGYRVVAGPTLRVDFEGGPALRHTDFVETGAVTRIAARASLGVRWAIAPTLTFVQDGALFVEQGNNNASATTSLDTKLIGALKARLSYNVTYERGALAASDTLDTITRATIAYSF</sequence>
<evidence type="ECO:0000313" key="1">
    <source>
        <dbReference type="EMBL" id="TVV76853.1"/>
    </source>
</evidence>
<dbReference type="OrthoDB" id="7341471at2"/>
<proteinExistence type="predicted"/>
<comment type="caution">
    <text evidence="1">The sequence shown here is derived from an EMBL/GenBank/DDBJ whole genome shotgun (WGS) entry which is preliminary data.</text>
</comment>
<dbReference type="InterPro" id="IPR007433">
    <property type="entry name" value="DUF481"/>
</dbReference>